<keyword evidence="5 9" id="KW-0342">GTP-binding</keyword>
<dbReference type="Pfam" id="PF02881">
    <property type="entry name" value="SRP54_N"/>
    <property type="match status" value="1"/>
</dbReference>
<dbReference type="InterPro" id="IPR000897">
    <property type="entry name" value="SRP54_GTPase_dom"/>
</dbReference>
<dbReference type="Pfam" id="PF00448">
    <property type="entry name" value="SRP54"/>
    <property type="match status" value="1"/>
</dbReference>
<evidence type="ECO:0000256" key="3">
    <source>
        <dbReference type="ARBA" id="ARBA00022741"/>
    </source>
</evidence>
<feature type="domain" description="SRP54-type proteins GTP-binding" evidence="11">
    <location>
        <begin position="421"/>
        <end position="434"/>
    </location>
</feature>
<dbReference type="SUPFAM" id="SSF52540">
    <property type="entry name" value="P-loop containing nucleoside triphosphate hydrolases"/>
    <property type="match status" value="1"/>
</dbReference>
<dbReference type="GO" id="GO:0005886">
    <property type="term" value="C:plasma membrane"/>
    <property type="evidence" value="ECO:0007669"/>
    <property type="project" value="UniProtKB-SubCell"/>
</dbReference>
<dbReference type="EC" id="3.6.5.4" evidence="9"/>
<keyword evidence="7 9" id="KW-0675">Receptor</keyword>
<evidence type="ECO:0000259" key="11">
    <source>
        <dbReference type="PROSITE" id="PS00300"/>
    </source>
</evidence>
<dbReference type="PANTHER" id="PTHR43134">
    <property type="entry name" value="SIGNAL RECOGNITION PARTICLE RECEPTOR SUBUNIT ALPHA"/>
    <property type="match status" value="1"/>
</dbReference>
<dbReference type="STRING" id="573058.SAMN00017477_0656"/>
<dbReference type="NCBIfam" id="TIGR00064">
    <property type="entry name" value="ftsY"/>
    <property type="match status" value="1"/>
</dbReference>
<evidence type="ECO:0000256" key="10">
    <source>
        <dbReference type="SAM" id="Coils"/>
    </source>
</evidence>
<dbReference type="InterPro" id="IPR003593">
    <property type="entry name" value="AAA+_ATPase"/>
</dbReference>
<evidence type="ECO:0000256" key="1">
    <source>
        <dbReference type="ARBA" id="ARBA00022475"/>
    </source>
</evidence>
<keyword evidence="13" id="KW-1185">Reference proteome</keyword>
<comment type="similarity">
    <text evidence="9">Belongs to the GTP-binding SRP family. FtsY subfamily.</text>
</comment>
<dbReference type="InterPro" id="IPR027417">
    <property type="entry name" value="P-loop_NTPase"/>
</dbReference>
<dbReference type="RefSeq" id="WP_084230312.1">
    <property type="nucleotide sequence ID" value="NZ_FWWR01000009.1"/>
</dbReference>
<proteinExistence type="inferred from homology"/>
<dbReference type="GO" id="GO:0005737">
    <property type="term" value="C:cytoplasm"/>
    <property type="evidence" value="ECO:0007669"/>
    <property type="project" value="UniProtKB-SubCell"/>
</dbReference>
<dbReference type="PROSITE" id="PS00300">
    <property type="entry name" value="SRP54"/>
    <property type="match status" value="1"/>
</dbReference>
<feature type="binding site" evidence="9">
    <location>
        <begin position="254"/>
        <end position="261"/>
    </location>
    <ligand>
        <name>GTP</name>
        <dbReference type="ChEBI" id="CHEBI:37565"/>
    </ligand>
</feature>
<dbReference type="GO" id="GO:0005047">
    <property type="term" value="F:signal recognition particle binding"/>
    <property type="evidence" value="ECO:0007669"/>
    <property type="project" value="TreeGrafter"/>
</dbReference>
<comment type="subunit">
    <text evidence="9">Part of the signal recognition particle protein translocation system, which is composed of SRP and FtsY.</text>
</comment>
<dbReference type="AlphaFoldDB" id="A0A1W1UTH8"/>
<dbReference type="PANTHER" id="PTHR43134:SF1">
    <property type="entry name" value="SIGNAL RECOGNITION PARTICLE RECEPTOR SUBUNIT ALPHA"/>
    <property type="match status" value="1"/>
</dbReference>
<comment type="subcellular location">
    <subcellularLocation>
        <location evidence="9">Cell membrane</location>
        <topology evidence="9">Peripheral membrane protein</topology>
        <orientation evidence="9">Cytoplasmic side</orientation>
    </subcellularLocation>
    <subcellularLocation>
        <location evidence="9">Cytoplasm</location>
    </subcellularLocation>
</comment>
<dbReference type="CDD" id="cd17874">
    <property type="entry name" value="FtsY"/>
    <property type="match status" value="1"/>
</dbReference>
<evidence type="ECO:0000256" key="4">
    <source>
        <dbReference type="ARBA" id="ARBA00022801"/>
    </source>
</evidence>
<dbReference type="SMART" id="SM00963">
    <property type="entry name" value="SRP54_N"/>
    <property type="match status" value="1"/>
</dbReference>
<dbReference type="FunFam" id="1.20.120.140:FF:000002">
    <property type="entry name" value="Signal recognition particle receptor FtsY"/>
    <property type="match status" value="1"/>
</dbReference>
<dbReference type="SUPFAM" id="SSF47364">
    <property type="entry name" value="Domain of the SRP/SRP receptor G-proteins"/>
    <property type="match status" value="1"/>
</dbReference>
<evidence type="ECO:0000313" key="12">
    <source>
        <dbReference type="EMBL" id="SMB84299.1"/>
    </source>
</evidence>
<evidence type="ECO:0000256" key="5">
    <source>
        <dbReference type="ARBA" id="ARBA00023134"/>
    </source>
</evidence>
<dbReference type="Gene3D" id="3.40.50.300">
    <property type="entry name" value="P-loop containing nucleotide triphosphate hydrolases"/>
    <property type="match status" value="1"/>
</dbReference>
<reference evidence="13" key="1">
    <citation type="submission" date="2017-04" db="EMBL/GenBank/DDBJ databases">
        <authorList>
            <person name="Varghese N."/>
            <person name="Submissions S."/>
        </authorList>
    </citation>
    <scope>NUCLEOTIDE SEQUENCE [LARGE SCALE GENOMIC DNA]</scope>
    <source>
        <strain evidence="13">DSM 20463</strain>
    </source>
</reference>
<feature type="binding site" evidence="9">
    <location>
        <begin position="336"/>
        <end position="340"/>
    </location>
    <ligand>
        <name>GTP</name>
        <dbReference type="ChEBI" id="CHEBI:37565"/>
    </ligand>
</feature>
<keyword evidence="2 9" id="KW-0963">Cytoplasm</keyword>
<accession>A0A1W1UTH8</accession>
<dbReference type="GO" id="GO:0005525">
    <property type="term" value="F:GTP binding"/>
    <property type="evidence" value="ECO:0007669"/>
    <property type="project" value="UniProtKB-UniRule"/>
</dbReference>
<evidence type="ECO:0000313" key="13">
    <source>
        <dbReference type="Proteomes" id="UP000192368"/>
    </source>
</evidence>
<dbReference type="HAMAP" id="MF_00920">
    <property type="entry name" value="FtsY"/>
    <property type="match status" value="1"/>
</dbReference>
<comment type="function">
    <text evidence="9">Involved in targeting and insertion of nascent membrane proteins into the cytoplasmic membrane. Acts as a receptor for the complex formed by the signal recognition particle (SRP) and the ribosome-nascent chain (RNC).</text>
</comment>
<gene>
    <name evidence="9" type="primary">ftsY</name>
    <name evidence="12" type="ORF">SAMN00017477_0656</name>
</gene>
<evidence type="ECO:0000256" key="7">
    <source>
        <dbReference type="ARBA" id="ARBA00023170"/>
    </source>
</evidence>
<evidence type="ECO:0000256" key="2">
    <source>
        <dbReference type="ARBA" id="ARBA00022490"/>
    </source>
</evidence>
<dbReference type="OrthoDB" id="9804720at2"/>
<keyword evidence="6 9" id="KW-0472">Membrane</keyword>
<keyword evidence="10" id="KW-0175">Coiled coil</keyword>
<dbReference type="SMART" id="SM00382">
    <property type="entry name" value="AAA"/>
    <property type="match status" value="1"/>
</dbReference>
<dbReference type="GO" id="GO:0006614">
    <property type="term" value="P:SRP-dependent cotranslational protein targeting to membrane"/>
    <property type="evidence" value="ECO:0007669"/>
    <property type="project" value="InterPro"/>
</dbReference>
<evidence type="ECO:0000256" key="6">
    <source>
        <dbReference type="ARBA" id="ARBA00023136"/>
    </source>
</evidence>
<feature type="binding site" evidence="9">
    <location>
        <begin position="400"/>
        <end position="403"/>
    </location>
    <ligand>
        <name>GTP</name>
        <dbReference type="ChEBI" id="CHEBI:37565"/>
    </ligand>
</feature>
<dbReference type="InterPro" id="IPR004390">
    <property type="entry name" value="SR_rcpt_FtsY"/>
</dbReference>
<dbReference type="InterPro" id="IPR042101">
    <property type="entry name" value="SRP54_N_sf"/>
</dbReference>
<keyword evidence="3 9" id="KW-0547">Nucleotide-binding</keyword>
<comment type="catalytic activity">
    <reaction evidence="8 9">
        <text>GTP + H2O = GDP + phosphate + H(+)</text>
        <dbReference type="Rhea" id="RHEA:19669"/>
        <dbReference type="ChEBI" id="CHEBI:15377"/>
        <dbReference type="ChEBI" id="CHEBI:15378"/>
        <dbReference type="ChEBI" id="CHEBI:37565"/>
        <dbReference type="ChEBI" id="CHEBI:43474"/>
        <dbReference type="ChEBI" id="CHEBI:58189"/>
        <dbReference type="EC" id="3.6.5.4"/>
    </reaction>
</comment>
<name>A0A1W1UTH8_PEPAS</name>
<feature type="coiled-coil region" evidence="10">
    <location>
        <begin position="22"/>
        <end position="100"/>
    </location>
</feature>
<keyword evidence="4 9" id="KW-0378">Hydrolase</keyword>
<evidence type="ECO:0000256" key="9">
    <source>
        <dbReference type="HAMAP-Rule" id="MF_00920"/>
    </source>
</evidence>
<dbReference type="InterPro" id="IPR013822">
    <property type="entry name" value="Signal_recog_particl_SRP54_hlx"/>
</dbReference>
<dbReference type="GO" id="GO:0003924">
    <property type="term" value="F:GTPase activity"/>
    <property type="evidence" value="ECO:0007669"/>
    <property type="project" value="UniProtKB-UniRule"/>
</dbReference>
<sequence>MFKWIKDKFKGNKSETIEEKDLKIEEEIKESIEEAIEEVQTEETVATEQTDENLIQEDIVEEEIVEEVSTIELEEVSEEVEEAKTVVEETEESIEELSTEESTVETIVETPEPQETIEEVKEETVETVEEVVEEPPVVEEVQEKPKFNLFKKLKDGLSKTRQEMGVKINTILGAYVKIDDELLEDLEDVLISADIGMETTMKLIDNLRETIIQEKVNDPNQVMPLLKGEIKKIMNPELDSTIETSNPTVILVIGVNGVGKTTTIGKLSSRLKSEGKSVLIAAADTFRAAAIDQLKTWGDRANVEVISHSEGADPAAVIYDGISAAKSRKVDVLICDTAGRLHNKANLMKELEKINKIISRDFPDAKRETLLVLDATTGQNALSQAKTFKEVAEITGIVLTKLDGTAKGGVVIALQSELGIPIKLVGVGEKIEDLQKFEMDSFVDAILE</sequence>
<organism evidence="12 13">
    <name type="scientific">Peptoniphilus asaccharolyticus DSM 20463</name>
    <dbReference type="NCBI Taxonomy" id="573058"/>
    <lineage>
        <taxon>Bacteria</taxon>
        <taxon>Bacillati</taxon>
        <taxon>Bacillota</taxon>
        <taxon>Tissierellia</taxon>
        <taxon>Tissierellales</taxon>
        <taxon>Peptoniphilaceae</taxon>
        <taxon>Peptoniphilus</taxon>
    </lineage>
</organism>
<dbReference type="Proteomes" id="UP000192368">
    <property type="component" value="Unassembled WGS sequence"/>
</dbReference>
<keyword evidence="1 9" id="KW-1003">Cell membrane</keyword>
<dbReference type="Gene3D" id="1.20.120.140">
    <property type="entry name" value="Signal recognition particle SRP54, nucleotide-binding domain"/>
    <property type="match status" value="1"/>
</dbReference>
<dbReference type="InterPro" id="IPR036225">
    <property type="entry name" value="SRP/SRP_N"/>
</dbReference>
<dbReference type="SMART" id="SM00962">
    <property type="entry name" value="SRP54"/>
    <property type="match status" value="1"/>
</dbReference>
<evidence type="ECO:0000256" key="8">
    <source>
        <dbReference type="ARBA" id="ARBA00048027"/>
    </source>
</evidence>
<dbReference type="EMBL" id="FWWR01000009">
    <property type="protein sequence ID" value="SMB84299.1"/>
    <property type="molecule type" value="Genomic_DNA"/>
</dbReference>
<protein>
    <recommendedName>
        <fullName evidence="9">Signal recognition particle receptor FtsY</fullName>
        <shortName evidence="9">SRP receptor</shortName>
        <ecNumber evidence="9">3.6.5.4</ecNumber>
    </recommendedName>
</protein>
<dbReference type="FunFam" id="3.40.50.300:FF:000053">
    <property type="entry name" value="Signal recognition particle receptor FtsY"/>
    <property type="match status" value="1"/>
</dbReference>